<comment type="caution">
    <text evidence="1">The sequence shown here is derived from an EMBL/GenBank/DDBJ whole genome shotgun (WGS) entry which is preliminary data.</text>
</comment>
<evidence type="ECO:0000313" key="2">
    <source>
        <dbReference type="Proteomes" id="UP000004169"/>
    </source>
</evidence>
<dbReference type="AlphaFoldDB" id="H8FY55"/>
<keyword evidence="2" id="KW-1185">Reference proteome</keyword>
<dbReference type="OrthoDB" id="7042076at2"/>
<accession>H8FY55</accession>
<sequence>MASDTKNVKLGVCKITFGGTDLGYTKGGVEVEVTTEVHKVTIDQFGTTSVADLIQGRNIKVKVPLAETTLENLVKIMPGATLVTDGTTPTKKRVDVQTGIGINLLDVAQEMILHPVSKADADVSEDFIIPKAATAGALNFAYKVDQERIFNTEFSGYPDPETKVLFKVGDKTAVAA</sequence>
<name>H8FY55_MAGML</name>
<proteinExistence type="predicted"/>
<protein>
    <submittedName>
        <fullName evidence="1">Uncharacterized protein</fullName>
    </submittedName>
</protein>
<organism evidence="1 2">
    <name type="scientific">Magnetospirillum molischianum DSM 120</name>
    <dbReference type="NCBI Taxonomy" id="1150626"/>
    <lineage>
        <taxon>Bacteria</taxon>
        <taxon>Pseudomonadati</taxon>
        <taxon>Pseudomonadota</taxon>
        <taxon>Alphaproteobacteria</taxon>
        <taxon>Rhodospirillales</taxon>
        <taxon>Rhodospirillaceae</taxon>
        <taxon>Magnetospirillum</taxon>
    </lineage>
</organism>
<dbReference type="RefSeq" id="WP_002731369.1">
    <property type="nucleotide sequence ID" value="NZ_CAHP01000060.1"/>
</dbReference>
<evidence type="ECO:0000313" key="1">
    <source>
        <dbReference type="EMBL" id="CCG43293.1"/>
    </source>
</evidence>
<dbReference type="Proteomes" id="UP000004169">
    <property type="component" value="Unassembled WGS sequence"/>
</dbReference>
<dbReference type="STRING" id="1150626.PHAMO_80084"/>
<dbReference type="EMBL" id="CAHP01000060">
    <property type="protein sequence ID" value="CCG43293.1"/>
    <property type="molecule type" value="Genomic_DNA"/>
</dbReference>
<gene>
    <name evidence="1" type="ORF">PHAMO_80084</name>
</gene>
<reference evidence="1 2" key="1">
    <citation type="journal article" date="2012" name="J. Bacteriol.">
        <title>Draft Genome Sequence of the Purple Photosynthetic Bacterium Phaeospirillum molischianum DSM120, a Particularly Versatile Bacterium.</title>
        <authorList>
            <person name="Duquesne K."/>
            <person name="Prima V."/>
            <person name="Ji B."/>
            <person name="Rouy Z."/>
            <person name="Medigue C."/>
            <person name="Talla E."/>
            <person name="Sturgis J.N."/>
        </authorList>
    </citation>
    <scope>NUCLEOTIDE SEQUENCE [LARGE SCALE GENOMIC DNA]</scope>
    <source>
        <strain evidence="2">DSM120</strain>
    </source>
</reference>
<dbReference type="eggNOG" id="COG5492">
    <property type="taxonomic scope" value="Bacteria"/>
</dbReference>